<feature type="region of interest" description="Disordered" evidence="10">
    <location>
        <begin position="374"/>
        <end position="449"/>
    </location>
</feature>
<feature type="compositionally biased region" description="Low complexity" evidence="10">
    <location>
        <begin position="430"/>
        <end position="449"/>
    </location>
</feature>
<dbReference type="AlphaFoldDB" id="A0A3Q0ISK8"/>
<name>A0A3Q0ISK8_DIACI</name>
<dbReference type="InterPro" id="IPR045787">
    <property type="entry name" value="MIER1/3_C"/>
</dbReference>
<keyword evidence="5" id="KW-0862">Zinc</keyword>
<dbReference type="GO" id="GO:0003677">
    <property type="term" value="F:DNA binding"/>
    <property type="evidence" value="ECO:0007669"/>
    <property type="project" value="UniProtKB-KW"/>
</dbReference>
<dbReference type="Pfam" id="PF01448">
    <property type="entry name" value="ELM2"/>
    <property type="match status" value="1"/>
</dbReference>
<dbReference type="GO" id="GO:0008270">
    <property type="term" value="F:zinc ion binding"/>
    <property type="evidence" value="ECO:0007669"/>
    <property type="project" value="UniProtKB-KW"/>
</dbReference>
<keyword evidence="3" id="KW-0479">Metal-binding</keyword>
<dbReference type="GO" id="GO:0000122">
    <property type="term" value="P:negative regulation of transcription by RNA polymerase II"/>
    <property type="evidence" value="ECO:0007669"/>
    <property type="project" value="TreeGrafter"/>
</dbReference>
<dbReference type="GO" id="GO:0003714">
    <property type="term" value="F:transcription corepressor activity"/>
    <property type="evidence" value="ECO:0007669"/>
    <property type="project" value="TreeGrafter"/>
</dbReference>
<proteinExistence type="predicted"/>
<evidence type="ECO:0000256" key="9">
    <source>
        <dbReference type="ARBA" id="ARBA00023242"/>
    </source>
</evidence>
<evidence type="ECO:0000256" key="1">
    <source>
        <dbReference type="ARBA" id="ARBA00004123"/>
    </source>
</evidence>
<dbReference type="Pfam" id="PF19426">
    <property type="entry name" value="MIER1_3_C"/>
    <property type="match status" value="1"/>
</dbReference>
<gene>
    <name evidence="14 15" type="primary">LOC103508977</name>
</gene>
<feature type="compositionally biased region" description="Acidic residues" evidence="10">
    <location>
        <begin position="120"/>
        <end position="136"/>
    </location>
</feature>
<evidence type="ECO:0000256" key="8">
    <source>
        <dbReference type="ARBA" id="ARBA00023163"/>
    </source>
</evidence>
<evidence type="ECO:0000256" key="3">
    <source>
        <dbReference type="ARBA" id="ARBA00022723"/>
    </source>
</evidence>
<feature type="region of interest" description="Disordered" evidence="10">
    <location>
        <begin position="77"/>
        <end position="141"/>
    </location>
</feature>
<keyword evidence="2" id="KW-0678">Repressor</keyword>
<dbReference type="STRING" id="121845.A0A3Q0ISK8"/>
<feature type="compositionally biased region" description="Basic and acidic residues" evidence="10">
    <location>
        <begin position="49"/>
        <end position="62"/>
    </location>
</feature>
<dbReference type="PROSITE" id="PS51293">
    <property type="entry name" value="SANT"/>
    <property type="match status" value="1"/>
</dbReference>
<dbReference type="InterPro" id="IPR001005">
    <property type="entry name" value="SANT/Myb"/>
</dbReference>
<evidence type="ECO:0000256" key="4">
    <source>
        <dbReference type="ARBA" id="ARBA00022771"/>
    </source>
</evidence>
<dbReference type="PaxDb" id="121845-A0A3Q0ISK8"/>
<dbReference type="InterPro" id="IPR009057">
    <property type="entry name" value="Homeodomain-like_sf"/>
</dbReference>
<evidence type="ECO:0000256" key="7">
    <source>
        <dbReference type="ARBA" id="ARBA00023125"/>
    </source>
</evidence>
<evidence type="ECO:0000259" key="12">
    <source>
        <dbReference type="PROSITE" id="PS51293"/>
    </source>
</evidence>
<dbReference type="SMART" id="SM01189">
    <property type="entry name" value="ELM2"/>
    <property type="match status" value="1"/>
</dbReference>
<dbReference type="PANTHER" id="PTHR10865">
    <property type="entry name" value="METASTASIS-ASSOCIATED PROTEIN AND MESODERM INDUCTION EARLY RESPONSE PROTEIN"/>
    <property type="match status" value="1"/>
</dbReference>
<dbReference type="GO" id="GO:0005654">
    <property type="term" value="C:nucleoplasm"/>
    <property type="evidence" value="ECO:0007669"/>
    <property type="project" value="TreeGrafter"/>
</dbReference>
<dbReference type="GO" id="GO:0042826">
    <property type="term" value="F:histone deacetylase binding"/>
    <property type="evidence" value="ECO:0007669"/>
    <property type="project" value="TreeGrafter"/>
</dbReference>
<dbReference type="PROSITE" id="PS51156">
    <property type="entry name" value="ELM2"/>
    <property type="match status" value="1"/>
</dbReference>
<evidence type="ECO:0000313" key="14">
    <source>
        <dbReference type="RefSeq" id="XP_026679255.1"/>
    </source>
</evidence>
<dbReference type="Gene3D" id="1.10.10.60">
    <property type="entry name" value="Homeodomain-like"/>
    <property type="match status" value="1"/>
</dbReference>
<evidence type="ECO:0000313" key="13">
    <source>
        <dbReference type="Proteomes" id="UP000079169"/>
    </source>
</evidence>
<keyword evidence="7" id="KW-0238">DNA-binding</keyword>
<keyword evidence="4" id="KW-0863">Zinc-finger</keyword>
<evidence type="ECO:0000313" key="15">
    <source>
        <dbReference type="RefSeq" id="XP_026679256.1"/>
    </source>
</evidence>
<evidence type="ECO:0000259" key="11">
    <source>
        <dbReference type="PROSITE" id="PS51156"/>
    </source>
</evidence>
<dbReference type="RefSeq" id="XP_026679256.1">
    <property type="nucleotide sequence ID" value="XM_026823455.1"/>
</dbReference>
<protein>
    <submittedName>
        <fullName evidence="14">Mesoderm induction early response protein 1-like isoform X1</fullName>
    </submittedName>
    <submittedName>
        <fullName evidence="15">Mesoderm induction early response protein 1-like isoform X2</fullName>
    </submittedName>
</protein>
<organism evidence="13 15">
    <name type="scientific">Diaphorina citri</name>
    <name type="common">Asian citrus psyllid</name>
    <dbReference type="NCBI Taxonomy" id="121845"/>
    <lineage>
        <taxon>Eukaryota</taxon>
        <taxon>Metazoa</taxon>
        <taxon>Ecdysozoa</taxon>
        <taxon>Arthropoda</taxon>
        <taxon>Hexapoda</taxon>
        <taxon>Insecta</taxon>
        <taxon>Pterygota</taxon>
        <taxon>Neoptera</taxon>
        <taxon>Paraneoptera</taxon>
        <taxon>Hemiptera</taxon>
        <taxon>Sternorrhyncha</taxon>
        <taxon>Psylloidea</taxon>
        <taxon>Psyllidae</taxon>
        <taxon>Diaphorininae</taxon>
        <taxon>Diaphorina</taxon>
    </lineage>
</organism>
<feature type="region of interest" description="Disordered" evidence="10">
    <location>
        <begin position="1"/>
        <end position="62"/>
    </location>
</feature>
<dbReference type="KEGG" id="dci:103508977"/>
<feature type="compositionally biased region" description="Acidic residues" evidence="10">
    <location>
        <begin position="33"/>
        <end position="48"/>
    </location>
</feature>
<dbReference type="GeneID" id="103508977"/>
<dbReference type="FunFam" id="1.10.10.60:FF:000012">
    <property type="entry name" value="Metastasis-associated 1 family, member 3"/>
    <property type="match status" value="1"/>
</dbReference>
<dbReference type="SUPFAM" id="SSF46689">
    <property type="entry name" value="Homeodomain-like"/>
    <property type="match status" value="1"/>
</dbReference>
<evidence type="ECO:0000256" key="10">
    <source>
        <dbReference type="SAM" id="MobiDB-lite"/>
    </source>
</evidence>
<evidence type="ECO:0000256" key="2">
    <source>
        <dbReference type="ARBA" id="ARBA00022491"/>
    </source>
</evidence>
<evidence type="ECO:0000256" key="6">
    <source>
        <dbReference type="ARBA" id="ARBA00023015"/>
    </source>
</evidence>
<accession>A0A3Q0ISK8</accession>
<feature type="domain" description="SANT" evidence="12">
    <location>
        <begin position="290"/>
        <end position="342"/>
    </location>
</feature>
<dbReference type="RefSeq" id="XP_026679255.1">
    <property type="nucleotide sequence ID" value="XM_026823454.1"/>
</dbReference>
<feature type="domain" description="ELM2" evidence="11">
    <location>
        <begin position="187"/>
        <end position="285"/>
    </location>
</feature>
<keyword evidence="13" id="KW-1185">Reference proteome</keyword>
<feature type="compositionally biased region" description="Polar residues" evidence="10">
    <location>
        <begin position="418"/>
        <end position="429"/>
    </location>
</feature>
<feature type="compositionally biased region" description="Basic and acidic residues" evidence="10">
    <location>
        <begin position="95"/>
        <end position="107"/>
    </location>
</feature>
<dbReference type="Proteomes" id="UP000079169">
    <property type="component" value="Unplaced"/>
</dbReference>
<evidence type="ECO:0000256" key="5">
    <source>
        <dbReference type="ARBA" id="ARBA00022833"/>
    </source>
</evidence>
<dbReference type="PANTHER" id="PTHR10865:SF28">
    <property type="entry name" value="ELM2 DOMAIN-CONTAINING PROTEIN"/>
    <property type="match status" value="1"/>
</dbReference>
<sequence>MSEVGISQEKSPSKRLKMSDKEFSPPVEMMVNDFDDERTLDEEEAMETSEDHQAELSSLQKERDMPLDELLAMYGYNEHNNERSPSHGSEQETASVKEHGADADAHITDPLAPPVSDPLMLDEEIEDDDEEEEEEEKQPVSQLAKLYEEGCSTSSKETALSKALEEDDDEYNFFDEHPDDDDDDPKKTIMVGSEYQAWIPEGMCKYGDILPYENDDKLLWDPNHNLVTVDLVETYLKKSHEMFINGAGDCLPMGSHSRDDEQALYLLLQCGYNTEEALRRASMQSVPNPDTTSMWSEEECKNFESGLRMYGKNFYQIHQNKVKTRNVGEIVQFYYLWKKTERHDVFANKARLEKKKYSLHPGITDYMDRFLDEQEGSINPPASPNVYLMSESSKRQRNSSLGNKTTPPEETKTDKEGATSTPAAQQPANTSQSLPQTQTTPTSSAEEKT</sequence>
<dbReference type="InterPro" id="IPR040138">
    <property type="entry name" value="MIER/MTA"/>
</dbReference>
<dbReference type="CDD" id="cd11661">
    <property type="entry name" value="SANT_MTA3_like"/>
    <property type="match status" value="1"/>
</dbReference>
<feature type="compositionally biased region" description="Basic and acidic residues" evidence="10">
    <location>
        <begin position="407"/>
        <end position="417"/>
    </location>
</feature>
<dbReference type="SMART" id="SM00717">
    <property type="entry name" value="SANT"/>
    <property type="match status" value="1"/>
</dbReference>
<dbReference type="InterPro" id="IPR017884">
    <property type="entry name" value="SANT_dom"/>
</dbReference>
<keyword evidence="8" id="KW-0804">Transcription</keyword>
<comment type="subcellular location">
    <subcellularLocation>
        <location evidence="1">Nucleus</location>
    </subcellularLocation>
</comment>
<keyword evidence="9" id="KW-0539">Nucleus</keyword>
<keyword evidence="6" id="KW-0805">Transcription regulation</keyword>
<dbReference type="InterPro" id="IPR000949">
    <property type="entry name" value="ELM2_dom"/>
</dbReference>
<reference evidence="14 15" key="1">
    <citation type="submission" date="2025-04" db="UniProtKB">
        <authorList>
            <consortium name="RefSeq"/>
        </authorList>
    </citation>
    <scope>IDENTIFICATION</scope>
</reference>